<gene>
    <name evidence="11" type="ORF">LSH36_683g03080</name>
</gene>
<evidence type="ECO:0000256" key="7">
    <source>
        <dbReference type="ARBA" id="ARBA00022842"/>
    </source>
</evidence>
<keyword evidence="6" id="KW-0269">Exonuclease</keyword>
<dbReference type="GO" id="GO:0000175">
    <property type="term" value="F:3'-5'-RNA exonuclease activity"/>
    <property type="evidence" value="ECO:0007669"/>
    <property type="project" value="TreeGrafter"/>
</dbReference>
<dbReference type="AlphaFoldDB" id="A0AAD9J300"/>
<dbReference type="InterPro" id="IPR041505">
    <property type="entry name" value="Dis3_CSD2"/>
</dbReference>
<evidence type="ECO:0000256" key="5">
    <source>
        <dbReference type="ARBA" id="ARBA00022801"/>
    </source>
</evidence>
<accession>A0AAD9J300</accession>
<feature type="domain" description="RNB" evidence="10">
    <location>
        <begin position="321"/>
        <end position="637"/>
    </location>
</feature>
<dbReference type="GO" id="GO:0008266">
    <property type="term" value="F:poly(U) RNA binding"/>
    <property type="evidence" value="ECO:0007669"/>
    <property type="project" value="UniProtKB-ARBA"/>
</dbReference>
<dbReference type="FunFam" id="2.40.50.700:FF:000003">
    <property type="entry name" value="DIS3-like exonuclease 2"/>
    <property type="match status" value="1"/>
</dbReference>
<dbReference type="GO" id="GO:0006402">
    <property type="term" value="P:mRNA catabolic process"/>
    <property type="evidence" value="ECO:0007669"/>
    <property type="project" value="TreeGrafter"/>
</dbReference>
<reference evidence="11" key="1">
    <citation type="journal article" date="2023" name="Mol. Biol. Evol.">
        <title>Third-Generation Sequencing Reveals the Adaptive Role of the Epigenome in Three Deep-Sea Polychaetes.</title>
        <authorList>
            <person name="Perez M."/>
            <person name="Aroh O."/>
            <person name="Sun Y."/>
            <person name="Lan Y."/>
            <person name="Juniper S.K."/>
            <person name="Young C.R."/>
            <person name="Angers B."/>
            <person name="Qian P.Y."/>
        </authorList>
    </citation>
    <scope>NUCLEOTIDE SEQUENCE</scope>
    <source>
        <strain evidence="11">P08H-3</strain>
    </source>
</reference>
<name>A0AAD9J300_9ANNE</name>
<dbReference type="GO" id="GO:0000932">
    <property type="term" value="C:P-body"/>
    <property type="evidence" value="ECO:0007669"/>
    <property type="project" value="TreeGrafter"/>
</dbReference>
<dbReference type="InterPro" id="IPR001900">
    <property type="entry name" value="RNase_II/R"/>
</dbReference>
<dbReference type="PANTHER" id="PTHR23355:SF9">
    <property type="entry name" value="DIS3-LIKE EXONUCLEASE 2"/>
    <property type="match status" value="1"/>
</dbReference>
<dbReference type="GO" id="GO:0046872">
    <property type="term" value="F:metal ion binding"/>
    <property type="evidence" value="ECO:0007669"/>
    <property type="project" value="UniProtKB-KW"/>
</dbReference>
<comment type="subcellular location">
    <subcellularLocation>
        <location evidence="1">Cytoplasm</location>
    </subcellularLocation>
</comment>
<evidence type="ECO:0000259" key="10">
    <source>
        <dbReference type="SMART" id="SM00955"/>
    </source>
</evidence>
<evidence type="ECO:0000256" key="2">
    <source>
        <dbReference type="ARBA" id="ARBA00022490"/>
    </source>
</evidence>
<organism evidence="11 12">
    <name type="scientific">Paralvinella palmiformis</name>
    <dbReference type="NCBI Taxonomy" id="53620"/>
    <lineage>
        <taxon>Eukaryota</taxon>
        <taxon>Metazoa</taxon>
        <taxon>Spiralia</taxon>
        <taxon>Lophotrochozoa</taxon>
        <taxon>Annelida</taxon>
        <taxon>Polychaeta</taxon>
        <taxon>Sedentaria</taxon>
        <taxon>Canalipalpata</taxon>
        <taxon>Terebellida</taxon>
        <taxon>Terebelliformia</taxon>
        <taxon>Alvinellidae</taxon>
        <taxon>Paralvinella</taxon>
    </lineage>
</organism>
<proteinExistence type="predicted"/>
<feature type="region of interest" description="Disordered" evidence="9">
    <location>
        <begin position="94"/>
        <end position="134"/>
    </location>
</feature>
<dbReference type="Gene3D" id="2.40.50.690">
    <property type="match status" value="1"/>
</dbReference>
<keyword evidence="3" id="KW-0540">Nuclease</keyword>
<dbReference type="GO" id="GO:0010587">
    <property type="term" value="P:miRNA catabolic process"/>
    <property type="evidence" value="ECO:0007669"/>
    <property type="project" value="TreeGrafter"/>
</dbReference>
<dbReference type="InterPro" id="IPR012340">
    <property type="entry name" value="NA-bd_OB-fold"/>
</dbReference>
<evidence type="ECO:0000256" key="3">
    <source>
        <dbReference type="ARBA" id="ARBA00022722"/>
    </source>
</evidence>
<evidence type="ECO:0000256" key="4">
    <source>
        <dbReference type="ARBA" id="ARBA00022723"/>
    </source>
</evidence>
<keyword evidence="12" id="KW-1185">Reference proteome</keyword>
<evidence type="ECO:0000256" key="1">
    <source>
        <dbReference type="ARBA" id="ARBA00004496"/>
    </source>
</evidence>
<keyword evidence="8" id="KW-0694">RNA-binding</keyword>
<dbReference type="Pfam" id="PF17849">
    <property type="entry name" value="OB_Dis3"/>
    <property type="match status" value="1"/>
</dbReference>
<keyword evidence="2" id="KW-0963">Cytoplasm</keyword>
<dbReference type="PANTHER" id="PTHR23355">
    <property type="entry name" value="RIBONUCLEASE"/>
    <property type="match status" value="1"/>
</dbReference>
<dbReference type="SUPFAM" id="SSF50249">
    <property type="entry name" value="Nucleic acid-binding proteins"/>
    <property type="match status" value="2"/>
</dbReference>
<keyword evidence="5" id="KW-0378">Hydrolase</keyword>
<evidence type="ECO:0000256" key="6">
    <source>
        <dbReference type="ARBA" id="ARBA00022839"/>
    </source>
</evidence>
<keyword evidence="7" id="KW-0460">Magnesium</keyword>
<dbReference type="SMART" id="SM00955">
    <property type="entry name" value="RNB"/>
    <property type="match status" value="1"/>
</dbReference>
<dbReference type="Proteomes" id="UP001208570">
    <property type="component" value="Unassembled WGS sequence"/>
</dbReference>
<dbReference type="Gene3D" id="2.40.50.700">
    <property type="match status" value="1"/>
</dbReference>
<comment type="caution">
    <text evidence="11">The sequence shown here is derived from an EMBL/GenBank/DDBJ whole genome shotgun (WGS) entry which is preliminary data.</text>
</comment>
<dbReference type="InterPro" id="IPR050180">
    <property type="entry name" value="RNR_Ribonuclease"/>
</dbReference>
<dbReference type="InterPro" id="IPR041093">
    <property type="entry name" value="Dis3l2-like_C"/>
</dbReference>
<dbReference type="EMBL" id="JAODUP010000685">
    <property type="protein sequence ID" value="KAK2145384.1"/>
    <property type="molecule type" value="Genomic_DNA"/>
</dbReference>
<feature type="compositionally biased region" description="Polar residues" evidence="9">
    <location>
        <begin position="94"/>
        <end position="130"/>
    </location>
</feature>
<dbReference type="Pfam" id="PF17877">
    <property type="entry name" value="Dis3l2_C_term"/>
    <property type="match status" value="1"/>
</dbReference>
<sequence>MSVDQSDAGMLPRDRLPPSSEVYLMLNGQSDIYIHGMKHRNRALNGDVVVVLPSPKDQWKSVESICVGDGGLEQLCIASKAGADILNLSEAGQKTENEASQVPGSDSHPEQNLSGLEQPQHPTTSGSNKATTKHHQFNKYTSVGDLKADWSAASPTAQKLFQTKTDPSNRALHSINQLPDSVLQITAKVIYIIERKHSRACTGQIHILQDKNTDLALFSPKDSRVPRILVPMADCPKDFMQRPQDYKNTLFIARITDWAETSKFPRGQLLRSLGEAGQIEPETEGLLMEYDVDYSDFSEQVLACLPQTFPWSIPEKELSSRRDLRNLCIFTIDPATARDLDDALSCVPLDNGRFEIGVHIADVSYFVELDSDLDLEAASRATSVYLVQKVIPMLPGLLCEQLCSLNPGEDRLSFSVIWTITEDGLIESEWFGRTIIRPSVKLSYDHAQGFIDEPDKQWTANELPHIDGGYSVEHIKNIVLQLDKIAKKLRRKRTDNGALRLDQIKLQYSLDKETGLPNGYSVYQQKDSNRLVEEFMLLANMAVARKIYQHFPDIAVLRRHPKPQERMLNDLQSLEVYSREGEENRSKFLILTSLCSKPMQNARYFCTGVIDDESLYRHYALSVPFYTHFTSPIRRYDPPPQMSKGEVQQEAEHCNDKKLSAKRVSELSSELYFAIFIKECGPIEEQAMVMAVLDKAFDVLILKLGVIKRVYLEAVVLHPDDVLSL</sequence>
<evidence type="ECO:0000313" key="12">
    <source>
        <dbReference type="Proteomes" id="UP001208570"/>
    </source>
</evidence>
<evidence type="ECO:0000256" key="8">
    <source>
        <dbReference type="ARBA" id="ARBA00022884"/>
    </source>
</evidence>
<keyword evidence="4" id="KW-0479">Metal-binding</keyword>
<protein>
    <recommendedName>
        <fullName evidence="10">RNB domain-containing protein</fullName>
    </recommendedName>
</protein>
<dbReference type="Gene3D" id="2.40.50.140">
    <property type="entry name" value="Nucleic acid-binding proteins"/>
    <property type="match status" value="1"/>
</dbReference>
<evidence type="ECO:0000313" key="11">
    <source>
        <dbReference type="EMBL" id="KAK2145384.1"/>
    </source>
</evidence>
<dbReference type="Pfam" id="PF00773">
    <property type="entry name" value="RNB"/>
    <property type="match status" value="1"/>
</dbReference>
<evidence type="ECO:0000256" key="9">
    <source>
        <dbReference type="SAM" id="MobiDB-lite"/>
    </source>
</evidence>